<name>A0A834F914_ORYME</name>
<dbReference type="Proteomes" id="UP000646548">
    <property type="component" value="Unassembled WGS sequence"/>
</dbReference>
<dbReference type="AlphaFoldDB" id="A0A834F914"/>
<dbReference type="EMBL" id="WKFB01000253">
    <property type="protein sequence ID" value="KAF6729590.1"/>
    <property type="molecule type" value="Genomic_DNA"/>
</dbReference>
<sequence length="59" mass="6537">MSPEIAFCCSAAIEPFRPPYRNVETSLRQWLPRSDSGAVSEVLVRLLGGIFQQELVPSS</sequence>
<evidence type="ECO:0000313" key="2">
    <source>
        <dbReference type="Proteomes" id="UP000646548"/>
    </source>
</evidence>
<accession>A0A834F914</accession>
<protein>
    <submittedName>
        <fullName evidence="1">Uncharacterized protein</fullName>
    </submittedName>
</protein>
<reference evidence="1" key="1">
    <citation type="journal article" name="BMC Genomics">
        <title>Long-read sequencing and de novo genome assembly of marine medaka (Oryzias melastigma).</title>
        <authorList>
            <person name="Liang P."/>
            <person name="Saqib H.S.A."/>
            <person name="Ni X."/>
            <person name="Shen Y."/>
        </authorList>
    </citation>
    <scope>NUCLEOTIDE SEQUENCE</scope>
    <source>
        <strain evidence="1">Bigg-433</strain>
    </source>
</reference>
<proteinExistence type="predicted"/>
<organism evidence="1 2">
    <name type="scientific">Oryzias melastigma</name>
    <name type="common">Marine medaka</name>
    <dbReference type="NCBI Taxonomy" id="30732"/>
    <lineage>
        <taxon>Eukaryota</taxon>
        <taxon>Metazoa</taxon>
        <taxon>Chordata</taxon>
        <taxon>Craniata</taxon>
        <taxon>Vertebrata</taxon>
        <taxon>Euteleostomi</taxon>
        <taxon>Actinopterygii</taxon>
        <taxon>Neopterygii</taxon>
        <taxon>Teleostei</taxon>
        <taxon>Neoteleostei</taxon>
        <taxon>Acanthomorphata</taxon>
        <taxon>Ovalentaria</taxon>
        <taxon>Atherinomorphae</taxon>
        <taxon>Beloniformes</taxon>
        <taxon>Adrianichthyidae</taxon>
        <taxon>Oryziinae</taxon>
        <taxon>Oryzias</taxon>
    </lineage>
</organism>
<comment type="caution">
    <text evidence="1">The sequence shown here is derived from an EMBL/GenBank/DDBJ whole genome shotgun (WGS) entry which is preliminary data.</text>
</comment>
<gene>
    <name evidence="1" type="ORF">FQA47_009368</name>
</gene>
<evidence type="ECO:0000313" key="1">
    <source>
        <dbReference type="EMBL" id="KAF6729590.1"/>
    </source>
</evidence>